<evidence type="ECO:0000313" key="8">
    <source>
        <dbReference type="EMBL" id="OHA21644.1"/>
    </source>
</evidence>
<evidence type="ECO:0000256" key="1">
    <source>
        <dbReference type="ARBA" id="ARBA00006620"/>
    </source>
</evidence>
<dbReference type="InterPro" id="IPR012933">
    <property type="entry name" value="HicA_mRNA_interferase"/>
</dbReference>
<dbReference type="Proteomes" id="UP000176493">
    <property type="component" value="Unassembled WGS sequence"/>
</dbReference>
<evidence type="ECO:0000256" key="2">
    <source>
        <dbReference type="ARBA" id="ARBA00022649"/>
    </source>
</evidence>
<evidence type="ECO:0000256" key="7">
    <source>
        <dbReference type="ARBA" id="ARBA00023016"/>
    </source>
</evidence>
<keyword evidence="5" id="KW-0378">Hydrolase</keyword>
<organism evidence="8 9">
    <name type="scientific">Candidatus Taylorbacteria bacterium RIFCSPHIGHO2_02_49_25</name>
    <dbReference type="NCBI Taxonomy" id="1802305"/>
    <lineage>
        <taxon>Bacteria</taxon>
        <taxon>Candidatus Tayloriibacteriota</taxon>
    </lineage>
</organism>
<name>A0A1G2MD51_9BACT</name>
<sequence length="64" mass="7296">MKRPDLLAYLRKHGCVFIKEGAKHSLFFNPAAGRFSTVPRHNDIDSFLALKICKDLGIPKIDKR</sequence>
<keyword evidence="2" id="KW-1277">Toxin-antitoxin system</keyword>
<dbReference type="GO" id="GO:0004519">
    <property type="term" value="F:endonuclease activity"/>
    <property type="evidence" value="ECO:0007669"/>
    <property type="project" value="UniProtKB-KW"/>
</dbReference>
<evidence type="ECO:0000256" key="6">
    <source>
        <dbReference type="ARBA" id="ARBA00022884"/>
    </source>
</evidence>
<dbReference type="GO" id="GO:0016787">
    <property type="term" value="F:hydrolase activity"/>
    <property type="evidence" value="ECO:0007669"/>
    <property type="project" value="UniProtKB-KW"/>
</dbReference>
<evidence type="ECO:0000256" key="4">
    <source>
        <dbReference type="ARBA" id="ARBA00022759"/>
    </source>
</evidence>
<dbReference type="AlphaFoldDB" id="A0A1G2MD51"/>
<dbReference type="SUPFAM" id="SSF54786">
    <property type="entry name" value="YcfA/nrd intein domain"/>
    <property type="match status" value="1"/>
</dbReference>
<gene>
    <name evidence="8" type="ORF">A2W52_04215</name>
</gene>
<accession>A0A1G2MD51</accession>
<keyword evidence="6" id="KW-0694">RNA-binding</keyword>
<dbReference type="EMBL" id="MHRJ01000042">
    <property type="protein sequence ID" value="OHA21644.1"/>
    <property type="molecule type" value="Genomic_DNA"/>
</dbReference>
<keyword evidence="7" id="KW-0346">Stress response</keyword>
<evidence type="ECO:0000256" key="3">
    <source>
        <dbReference type="ARBA" id="ARBA00022722"/>
    </source>
</evidence>
<dbReference type="GO" id="GO:0003729">
    <property type="term" value="F:mRNA binding"/>
    <property type="evidence" value="ECO:0007669"/>
    <property type="project" value="InterPro"/>
</dbReference>
<dbReference type="Pfam" id="PF07927">
    <property type="entry name" value="HicA_toxin"/>
    <property type="match status" value="1"/>
</dbReference>
<protein>
    <submittedName>
        <fullName evidence="8">Addiction module toxin, HicA family</fullName>
    </submittedName>
</protein>
<proteinExistence type="inferred from homology"/>
<comment type="caution">
    <text evidence="8">The sequence shown here is derived from an EMBL/GenBank/DDBJ whole genome shotgun (WGS) entry which is preliminary data.</text>
</comment>
<evidence type="ECO:0000313" key="9">
    <source>
        <dbReference type="Proteomes" id="UP000176493"/>
    </source>
</evidence>
<evidence type="ECO:0000256" key="5">
    <source>
        <dbReference type="ARBA" id="ARBA00022801"/>
    </source>
</evidence>
<reference evidence="8 9" key="1">
    <citation type="journal article" date="2016" name="Nat. Commun.">
        <title>Thousands of microbial genomes shed light on interconnected biogeochemical processes in an aquifer system.</title>
        <authorList>
            <person name="Anantharaman K."/>
            <person name="Brown C.T."/>
            <person name="Hug L.A."/>
            <person name="Sharon I."/>
            <person name="Castelle C.J."/>
            <person name="Probst A.J."/>
            <person name="Thomas B.C."/>
            <person name="Singh A."/>
            <person name="Wilkins M.J."/>
            <person name="Karaoz U."/>
            <person name="Brodie E.L."/>
            <person name="Williams K.H."/>
            <person name="Hubbard S.S."/>
            <person name="Banfield J.F."/>
        </authorList>
    </citation>
    <scope>NUCLEOTIDE SEQUENCE [LARGE SCALE GENOMIC DNA]</scope>
</reference>
<keyword evidence="3" id="KW-0540">Nuclease</keyword>
<dbReference type="InterPro" id="IPR038570">
    <property type="entry name" value="HicA_sf"/>
</dbReference>
<dbReference type="Gene3D" id="3.30.920.30">
    <property type="entry name" value="Hypothetical protein"/>
    <property type="match status" value="1"/>
</dbReference>
<keyword evidence="4" id="KW-0255">Endonuclease</keyword>
<comment type="similarity">
    <text evidence="1">Belongs to the HicA mRNA interferase family.</text>
</comment>